<evidence type="ECO:0000313" key="4">
    <source>
        <dbReference type="EMBL" id="CAI9773033.1"/>
    </source>
</evidence>
<dbReference type="Pfam" id="PF11961">
    <property type="entry name" value="DUF3475"/>
    <property type="match status" value="1"/>
</dbReference>
<dbReference type="InterPro" id="IPR021864">
    <property type="entry name" value="DUF3475"/>
</dbReference>
<dbReference type="Pfam" id="PF05003">
    <property type="entry name" value="DUF668"/>
    <property type="match status" value="1"/>
</dbReference>
<reference evidence="4" key="1">
    <citation type="submission" date="2023-05" db="EMBL/GenBank/DDBJ databases">
        <authorList>
            <person name="Huff M."/>
        </authorList>
    </citation>
    <scope>NUCLEOTIDE SEQUENCE</scope>
</reference>
<feature type="region of interest" description="Disordered" evidence="1">
    <location>
        <begin position="323"/>
        <end position="368"/>
    </location>
</feature>
<dbReference type="Proteomes" id="UP000834106">
    <property type="component" value="Chromosome 12"/>
</dbReference>
<dbReference type="EMBL" id="OU503047">
    <property type="protein sequence ID" value="CAI9773033.1"/>
    <property type="molecule type" value="Genomic_DNA"/>
</dbReference>
<dbReference type="PANTHER" id="PTHR31371:SF20">
    <property type="entry name" value="OS12G0146500 PROTEIN"/>
    <property type="match status" value="1"/>
</dbReference>
<dbReference type="GO" id="GO:0045927">
    <property type="term" value="P:positive regulation of growth"/>
    <property type="evidence" value="ECO:0007669"/>
    <property type="project" value="InterPro"/>
</dbReference>
<name>A0AAD1ZNP2_9LAMI</name>
<evidence type="ECO:0000259" key="2">
    <source>
        <dbReference type="Pfam" id="PF05003"/>
    </source>
</evidence>
<accession>A0AAD1ZNP2</accession>
<evidence type="ECO:0000259" key="3">
    <source>
        <dbReference type="Pfam" id="PF11961"/>
    </source>
</evidence>
<gene>
    <name evidence="4" type="ORF">FPE_LOCUS20463</name>
</gene>
<protein>
    <submittedName>
        <fullName evidence="4">Uncharacterized protein</fullName>
    </submittedName>
</protein>
<dbReference type="AlphaFoldDB" id="A0AAD1ZNP2"/>
<evidence type="ECO:0000256" key="1">
    <source>
        <dbReference type="SAM" id="MobiDB-lite"/>
    </source>
</evidence>
<feature type="domain" description="DUF668" evidence="2">
    <location>
        <begin position="423"/>
        <end position="514"/>
    </location>
</feature>
<dbReference type="InterPro" id="IPR007700">
    <property type="entry name" value="DUF668"/>
</dbReference>
<keyword evidence="5" id="KW-1185">Reference proteome</keyword>
<proteinExistence type="predicted"/>
<feature type="domain" description="DUF3475" evidence="3">
    <location>
        <begin position="29"/>
        <end position="84"/>
    </location>
</feature>
<sequence>MVTESWFRSLWRTSRKHGFDSRNARIGALAFEAASLMSKLLHLWQSLTDKQVARLREEITNSVGIKKLVSEDDERIVRLICIEIMENLGQVARAVVRLSKQCSDPLLRGFEQAYNDLIKIGADTYGWQFTWNKMDKKAKKMERLISTNANLFQEMDTLADLEQTVKRMKGNDDVDSISLVEYEKKVVWKKQELKHLKENSLWTQSYDYTIHLLARSVFTIYGRLGHVFGINHVADVGVTDSGVSDSNYSHRSQSILFTQSSVHPSENSFPRYLSGSLGSTNSMSGPIPRANNVSNFHSGPLGNGNSITASGPISGRRSAGSFYSGPLVRSTEKSAPLPKATKSSRFWQFRDKSSNSKQKISHSKPNRLTVSGPLTGCMIGGINVRVPDVTKDVNTELHPPGNSTHGNLSVGSKNRLLNAPPETLGAAALALHYANIIILIEKLVASPHLIGNEARSDLYNMLPASIRAGLRVKLKPFTKSLSSSLYNTALAGEWNQAMSDILDWLAPLAHNMIRWQSERSFEHHNLVSRTNVLLVQTLYFANQEKTEKLIIELLLGLNYVWRFGREVNARSLVEGATG</sequence>
<organism evidence="4 5">
    <name type="scientific">Fraxinus pennsylvanica</name>
    <dbReference type="NCBI Taxonomy" id="56036"/>
    <lineage>
        <taxon>Eukaryota</taxon>
        <taxon>Viridiplantae</taxon>
        <taxon>Streptophyta</taxon>
        <taxon>Embryophyta</taxon>
        <taxon>Tracheophyta</taxon>
        <taxon>Spermatophyta</taxon>
        <taxon>Magnoliopsida</taxon>
        <taxon>eudicotyledons</taxon>
        <taxon>Gunneridae</taxon>
        <taxon>Pentapetalae</taxon>
        <taxon>asterids</taxon>
        <taxon>lamiids</taxon>
        <taxon>Lamiales</taxon>
        <taxon>Oleaceae</taxon>
        <taxon>Oleeae</taxon>
        <taxon>Fraxinus</taxon>
    </lineage>
</organism>
<evidence type="ECO:0000313" key="5">
    <source>
        <dbReference type="Proteomes" id="UP000834106"/>
    </source>
</evidence>
<dbReference type="PANTHER" id="PTHR31371">
    <property type="entry name" value="BNAC09G50660D PROTEIN"/>
    <property type="match status" value="1"/>
</dbReference>